<keyword evidence="11 17" id="KW-0695">RNA-directed DNA polymerase</keyword>
<evidence type="ECO:0000256" key="14">
    <source>
        <dbReference type="ARBA" id="ARBA00023172"/>
    </source>
</evidence>
<evidence type="ECO:0000256" key="6">
    <source>
        <dbReference type="ARBA" id="ARBA00022750"/>
    </source>
</evidence>
<keyword evidence="4" id="KW-0540">Nuclease</keyword>
<dbReference type="GO" id="GO:0003677">
    <property type="term" value="F:DNA binding"/>
    <property type="evidence" value="ECO:0007669"/>
    <property type="project" value="UniProtKB-KW"/>
</dbReference>
<dbReference type="GO" id="GO:0015074">
    <property type="term" value="P:DNA integration"/>
    <property type="evidence" value="ECO:0007669"/>
    <property type="project" value="UniProtKB-KW"/>
</dbReference>
<evidence type="ECO:0000259" key="15">
    <source>
        <dbReference type="PROSITE" id="PS50878"/>
    </source>
</evidence>
<evidence type="ECO:0000256" key="10">
    <source>
        <dbReference type="ARBA" id="ARBA00022908"/>
    </source>
</evidence>
<keyword evidence="12" id="KW-0239">DNA-directed DNA polymerase</keyword>
<dbReference type="InterPro" id="IPR000477">
    <property type="entry name" value="RT_dom"/>
</dbReference>
<dbReference type="InterPro" id="IPR050951">
    <property type="entry name" value="Retrovirus_Pol_polyprotein"/>
</dbReference>
<keyword evidence="8" id="KW-0378">Hydrolase</keyword>
<keyword evidence="14" id="KW-0233">DNA recombination</keyword>
<dbReference type="Pfam" id="PF24626">
    <property type="entry name" value="SH3_Tf2-1"/>
    <property type="match status" value="1"/>
</dbReference>
<evidence type="ECO:0000256" key="3">
    <source>
        <dbReference type="ARBA" id="ARBA00022695"/>
    </source>
</evidence>
<gene>
    <name evidence="17" type="ORF">Tci_036253</name>
</gene>
<dbReference type="SUPFAM" id="SSF53098">
    <property type="entry name" value="Ribonuclease H-like"/>
    <property type="match status" value="1"/>
</dbReference>
<dbReference type="InterPro" id="IPR012337">
    <property type="entry name" value="RNaseH-like_sf"/>
</dbReference>
<dbReference type="GO" id="GO:0006310">
    <property type="term" value="P:DNA recombination"/>
    <property type="evidence" value="ECO:0007669"/>
    <property type="project" value="UniProtKB-KW"/>
</dbReference>
<evidence type="ECO:0000256" key="1">
    <source>
        <dbReference type="ARBA" id="ARBA00022670"/>
    </source>
</evidence>
<evidence type="ECO:0000256" key="13">
    <source>
        <dbReference type="ARBA" id="ARBA00023125"/>
    </source>
</evidence>
<dbReference type="Gene3D" id="3.30.70.270">
    <property type="match status" value="1"/>
</dbReference>
<evidence type="ECO:0000256" key="8">
    <source>
        <dbReference type="ARBA" id="ARBA00022801"/>
    </source>
</evidence>
<dbReference type="CDD" id="cd00303">
    <property type="entry name" value="retropepsin_like"/>
    <property type="match status" value="1"/>
</dbReference>
<comment type="caution">
    <text evidence="17">The sequence shown here is derived from an EMBL/GenBank/DDBJ whole genome shotgun (WGS) entry which is preliminary data.</text>
</comment>
<dbReference type="GO" id="GO:0003964">
    <property type="term" value="F:RNA-directed DNA polymerase activity"/>
    <property type="evidence" value="ECO:0007669"/>
    <property type="project" value="UniProtKB-KW"/>
</dbReference>
<keyword evidence="7" id="KW-0255">Endonuclease</keyword>
<evidence type="ECO:0000313" key="17">
    <source>
        <dbReference type="EMBL" id="GEU64275.1"/>
    </source>
</evidence>
<keyword evidence="3" id="KW-0548">Nucleotidyltransferase</keyword>
<dbReference type="PROSITE" id="PS50878">
    <property type="entry name" value="RT_POL"/>
    <property type="match status" value="1"/>
</dbReference>
<dbReference type="Gene3D" id="3.30.420.10">
    <property type="entry name" value="Ribonuclease H-like superfamily/Ribonuclease H"/>
    <property type="match status" value="1"/>
</dbReference>
<reference evidence="17" key="1">
    <citation type="journal article" date="2019" name="Sci. Rep.">
        <title>Draft genome of Tanacetum cinerariifolium, the natural source of mosquito coil.</title>
        <authorList>
            <person name="Yamashiro T."/>
            <person name="Shiraishi A."/>
            <person name="Satake H."/>
            <person name="Nakayama K."/>
        </authorList>
    </citation>
    <scope>NUCLEOTIDE SEQUENCE</scope>
</reference>
<feature type="domain" description="Reverse transcriptase" evidence="15">
    <location>
        <begin position="55"/>
        <end position="323"/>
    </location>
</feature>
<evidence type="ECO:0000256" key="7">
    <source>
        <dbReference type="ARBA" id="ARBA00022759"/>
    </source>
</evidence>
<dbReference type="InterPro" id="IPR036397">
    <property type="entry name" value="RNaseH_sf"/>
</dbReference>
<dbReference type="CDD" id="cd01647">
    <property type="entry name" value="RT_LTR"/>
    <property type="match status" value="1"/>
</dbReference>
<dbReference type="SUPFAM" id="SSF56672">
    <property type="entry name" value="DNA/RNA polymerases"/>
    <property type="match status" value="1"/>
</dbReference>
<proteinExistence type="predicted"/>
<keyword evidence="6" id="KW-0064">Aspartyl protease</keyword>
<dbReference type="Pfam" id="PF17921">
    <property type="entry name" value="Integrase_H2C2"/>
    <property type="match status" value="1"/>
</dbReference>
<dbReference type="Gene3D" id="1.10.340.70">
    <property type="match status" value="1"/>
</dbReference>
<dbReference type="EMBL" id="BKCJ010004992">
    <property type="protein sequence ID" value="GEU64275.1"/>
    <property type="molecule type" value="Genomic_DNA"/>
</dbReference>
<keyword evidence="10" id="KW-0229">DNA integration</keyword>
<sequence length="767" mass="89812">MVGSDIDGYTTRFYKLARLVPYMVTPESQRVNHYIRGLAPKIKVYVTSSKPVIIHGAVSMANRLTTDGIKDRLFKKKDNAGKKGGRVIRTGIEMNRATTLGGNHPNPVLTIKGNTNQRNNRNRAQVLFDSGAEYSFISTNFFPLIDMKPSVINPGYEIKIASGIKVVTNMIVRGCRLELEGHTFTIDLIPFGHGSFDVILQGSRYFSKIDIRSGYHQLRVREEDISKIAFRTRYGHFEFTVMPFGLTNAPAVFMDLMKRVCRLYLDKFVIFFIDDILIYSKSKEEHEVYLKFILELIEKEKLLRKFSKCEFWLQEVYFLGHVVNSEGIHVDPIKTEAVKNWKPLKTPPEIRSSLERIKYASETWIELFSDYDYEIRYHPGKVNVVVDALSRKERLKPRRARAMRMKIHSRIKARILEAQSEASKDVNTPAELLKGLYKKIERKEDSRLYFAERIWVPVYGNLRTLIINEAYATRYSVHPGSDKMYYDLRGLYWWPEMKKDIAMYQEILEWKWENITMDFITKSLRTRSGHDLIWFIVDRLTKSSHFLAIREDFKIERLARIYINEIMARHGVPMSIISDRDSYFTSRFWQSLQKALGTRLDLSTTYHLETAGQSERTIQTLEDMLRAYVMDFSRNWDTHLLLVEFSYNNNYHSSMKCVSFEALKGVVRFGKRSKLSPRYLGPFEIVERVGPVTYRLRLPQELVGVHDTFHVSNLKKFMADANLDMPLKEVKIDEKLHFVEEPMKIIDREVKKLKKRRIPIVKVRWNS</sequence>
<feature type="domain" description="Integrase catalytic" evidence="16">
    <location>
        <begin position="505"/>
        <end position="667"/>
    </location>
</feature>
<evidence type="ECO:0000259" key="16">
    <source>
        <dbReference type="PROSITE" id="PS50994"/>
    </source>
</evidence>
<dbReference type="InterPro" id="IPR001969">
    <property type="entry name" value="Aspartic_peptidase_AS"/>
</dbReference>
<evidence type="ECO:0000256" key="4">
    <source>
        <dbReference type="ARBA" id="ARBA00022722"/>
    </source>
</evidence>
<dbReference type="GO" id="GO:0003887">
    <property type="term" value="F:DNA-directed DNA polymerase activity"/>
    <property type="evidence" value="ECO:0007669"/>
    <property type="project" value="UniProtKB-KW"/>
</dbReference>
<dbReference type="InterPro" id="IPR001584">
    <property type="entry name" value="Integrase_cat-core"/>
</dbReference>
<dbReference type="PANTHER" id="PTHR37984">
    <property type="entry name" value="PROTEIN CBG26694"/>
    <property type="match status" value="1"/>
</dbReference>
<dbReference type="GO" id="GO:0004190">
    <property type="term" value="F:aspartic-type endopeptidase activity"/>
    <property type="evidence" value="ECO:0007669"/>
    <property type="project" value="UniProtKB-KW"/>
</dbReference>
<evidence type="ECO:0000256" key="11">
    <source>
        <dbReference type="ARBA" id="ARBA00022918"/>
    </source>
</evidence>
<dbReference type="InterPro" id="IPR041588">
    <property type="entry name" value="Integrase_H2C2"/>
</dbReference>
<accession>A0A6L2LVV3</accession>
<evidence type="ECO:0000256" key="12">
    <source>
        <dbReference type="ARBA" id="ARBA00022932"/>
    </source>
</evidence>
<name>A0A6L2LVV3_TANCI</name>
<evidence type="ECO:0000256" key="9">
    <source>
        <dbReference type="ARBA" id="ARBA00022842"/>
    </source>
</evidence>
<dbReference type="AlphaFoldDB" id="A0A6L2LVV3"/>
<dbReference type="Gene3D" id="3.10.10.10">
    <property type="entry name" value="HIV Type 1 Reverse Transcriptase, subunit A, domain 1"/>
    <property type="match status" value="1"/>
</dbReference>
<keyword evidence="5" id="KW-0479">Metal-binding</keyword>
<dbReference type="GO" id="GO:0046872">
    <property type="term" value="F:metal ion binding"/>
    <property type="evidence" value="ECO:0007669"/>
    <property type="project" value="UniProtKB-KW"/>
</dbReference>
<dbReference type="InterPro" id="IPR043502">
    <property type="entry name" value="DNA/RNA_pol_sf"/>
</dbReference>
<evidence type="ECO:0000256" key="2">
    <source>
        <dbReference type="ARBA" id="ARBA00022679"/>
    </source>
</evidence>
<keyword evidence="9" id="KW-0460">Magnesium</keyword>
<keyword evidence="2" id="KW-0808">Transferase</keyword>
<keyword evidence="1" id="KW-0645">Protease</keyword>
<dbReference type="InterPro" id="IPR043128">
    <property type="entry name" value="Rev_trsase/Diguanyl_cyclase"/>
</dbReference>
<dbReference type="Pfam" id="PF00078">
    <property type="entry name" value="RVT_1"/>
    <property type="match status" value="1"/>
</dbReference>
<dbReference type="PROSITE" id="PS00141">
    <property type="entry name" value="ASP_PROTEASE"/>
    <property type="match status" value="1"/>
</dbReference>
<protein>
    <submittedName>
        <fullName evidence="17">Reverse transcriptase domain-containing protein</fullName>
    </submittedName>
</protein>
<dbReference type="GO" id="GO:0004519">
    <property type="term" value="F:endonuclease activity"/>
    <property type="evidence" value="ECO:0007669"/>
    <property type="project" value="UniProtKB-KW"/>
</dbReference>
<organism evidence="17">
    <name type="scientific">Tanacetum cinerariifolium</name>
    <name type="common">Dalmatian daisy</name>
    <name type="synonym">Chrysanthemum cinerariifolium</name>
    <dbReference type="NCBI Taxonomy" id="118510"/>
    <lineage>
        <taxon>Eukaryota</taxon>
        <taxon>Viridiplantae</taxon>
        <taxon>Streptophyta</taxon>
        <taxon>Embryophyta</taxon>
        <taxon>Tracheophyta</taxon>
        <taxon>Spermatophyta</taxon>
        <taxon>Magnoliopsida</taxon>
        <taxon>eudicotyledons</taxon>
        <taxon>Gunneridae</taxon>
        <taxon>Pentapetalae</taxon>
        <taxon>asterids</taxon>
        <taxon>campanulids</taxon>
        <taxon>Asterales</taxon>
        <taxon>Asteraceae</taxon>
        <taxon>Asteroideae</taxon>
        <taxon>Anthemideae</taxon>
        <taxon>Anthemidinae</taxon>
        <taxon>Tanacetum</taxon>
    </lineage>
</organism>
<evidence type="ECO:0000256" key="5">
    <source>
        <dbReference type="ARBA" id="ARBA00022723"/>
    </source>
</evidence>
<dbReference type="PROSITE" id="PS50994">
    <property type="entry name" value="INTEGRASE"/>
    <property type="match status" value="1"/>
</dbReference>
<dbReference type="GO" id="GO:0006508">
    <property type="term" value="P:proteolysis"/>
    <property type="evidence" value="ECO:0007669"/>
    <property type="project" value="UniProtKB-KW"/>
</dbReference>
<dbReference type="PANTHER" id="PTHR37984:SF5">
    <property type="entry name" value="PROTEIN NYNRIN-LIKE"/>
    <property type="match status" value="1"/>
</dbReference>
<keyword evidence="13" id="KW-0238">DNA-binding</keyword>
<dbReference type="InterPro" id="IPR056924">
    <property type="entry name" value="SH3_Tf2-1"/>
</dbReference>